<evidence type="ECO:0000256" key="4">
    <source>
        <dbReference type="ARBA" id="ARBA00023136"/>
    </source>
</evidence>
<dbReference type="Proteomes" id="UP001066276">
    <property type="component" value="Chromosome 12"/>
</dbReference>
<keyword evidence="4" id="KW-0472">Membrane</keyword>
<proteinExistence type="predicted"/>
<evidence type="ECO:0000256" key="2">
    <source>
        <dbReference type="ARBA" id="ARBA00022692"/>
    </source>
</evidence>
<dbReference type="SUPFAM" id="SSF53822">
    <property type="entry name" value="Periplasmic binding protein-like I"/>
    <property type="match status" value="2"/>
</dbReference>
<evidence type="ECO:0000256" key="5">
    <source>
        <dbReference type="ARBA" id="ARBA00023170"/>
    </source>
</evidence>
<keyword evidence="5" id="KW-0675">Receptor</keyword>
<reference evidence="9" key="1">
    <citation type="journal article" date="2022" name="bioRxiv">
        <title>Sequencing and chromosome-scale assembly of the giantPleurodeles waltlgenome.</title>
        <authorList>
            <person name="Brown T."/>
            <person name="Elewa A."/>
            <person name="Iarovenko S."/>
            <person name="Subramanian E."/>
            <person name="Araus A.J."/>
            <person name="Petzold A."/>
            <person name="Susuki M."/>
            <person name="Suzuki K.-i.T."/>
            <person name="Hayashi T."/>
            <person name="Toyoda A."/>
            <person name="Oliveira C."/>
            <person name="Osipova E."/>
            <person name="Leigh N.D."/>
            <person name="Simon A."/>
            <person name="Yun M.H."/>
        </authorList>
    </citation>
    <scope>NUCLEOTIDE SEQUENCE</scope>
    <source>
        <strain evidence="9">20211129_DDA</strain>
        <tissue evidence="9">Liver</tissue>
    </source>
</reference>
<feature type="domain" description="Receptor ligand binding region" evidence="8">
    <location>
        <begin position="71"/>
        <end position="161"/>
    </location>
</feature>
<dbReference type="GO" id="GO:0005886">
    <property type="term" value="C:plasma membrane"/>
    <property type="evidence" value="ECO:0007669"/>
    <property type="project" value="TreeGrafter"/>
</dbReference>
<dbReference type="InterPro" id="IPR000337">
    <property type="entry name" value="GPCR_3"/>
</dbReference>
<evidence type="ECO:0000313" key="10">
    <source>
        <dbReference type="Proteomes" id="UP001066276"/>
    </source>
</evidence>
<dbReference type="Gene3D" id="3.40.50.2300">
    <property type="match status" value="2"/>
</dbReference>
<comment type="subcellular location">
    <subcellularLocation>
        <location evidence="1">Membrane</location>
        <topology evidence="1">Multi-pass membrane protein</topology>
    </subcellularLocation>
</comment>
<dbReference type="GO" id="GO:0004930">
    <property type="term" value="F:G protein-coupled receptor activity"/>
    <property type="evidence" value="ECO:0007669"/>
    <property type="project" value="InterPro"/>
</dbReference>
<keyword evidence="10" id="KW-1185">Reference proteome</keyword>
<protein>
    <recommendedName>
        <fullName evidence="8">Receptor ligand binding region domain-containing protein</fullName>
    </recommendedName>
</protein>
<evidence type="ECO:0000313" key="9">
    <source>
        <dbReference type="EMBL" id="KAJ1080388.1"/>
    </source>
</evidence>
<dbReference type="InterPro" id="IPR001828">
    <property type="entry name" value="ANF_lig-bd_rcpt"/>
</dbReference>
<dbReference type="AlphaFoldDB" id="A0AAV7KTV0"/>
<dbReference type="Pfam" id="PF01094">
    <property type="entry name" value="ANF_receptor"/>
    <property type="match status" value="1"/>
</dbReference>
<dbReference type="PANTHER" id="PTHR24061:SF0">
    <property type="entry name" value="C-FAMILY ODORANT RECEPTOR OLFCT1"/>
    <property type="match status" value="1"/>
</dbReference>
<dbReference type="InterPro" id="IPR028082">
    <property type="entry name" value="Peripla_BP_I"/>
</dbReference>
<evidence type="ECO:0000256" key="3">
    <source>
        <dbReference type="ARBA" id="ARBA00022989"/>
    </source>
</evidence>
<dbReference type="PANTHER" id="PTHR24061">
    <property type="entry name" value="CALCIUM-SENSING RECEPTOR-RELATED"/>
    <property type="match status" value="1"/>
</dbReference>
<dbReference type="EMBL" id="JANPWB010000016">
    <property type="protein sequence ID" value="KAJ1080388.1"/>
    <property type="molecule type" value="Genomic_DNA"/>
</dbReference>
<dbReference type="PRINTS" id="PR00248">
    <property type="entry name" value="GPCRMGR"/>
</dbReference>
<evidence type="ECO:0000256" key="1">
    <source>
        <dbReference type="ARBA" id="ARBA00004141"/>
    </source>
</evidence>
<evidence type="ECO:0000256" key="7">
    <source>
        <dbReference type="SAM" id="MobiDB-lite"/>
    </source>
</evidence>
<keyword evidence="2" id="KW-0812">Transmembrane</keyword>
<evidence type="ECO:0000259" key="8">
    <source>
        <dbReference type="Pfam" id="PF01094"/>
    </source>
</evidence>
<gene>
    <name evidence="9" type="ORF">NDU88_000604</name>
</gene>
<accession>A0AAV7KTV0</accession>
<sequence>MTSCVIPICAVPSVPICHLQRAPVNGFSRDGDIIIGGVIALHHVGEDPTITFREKPAVTSCETFMFENFLWQQAMVFAIEEINGNTDVLRNITLGFWIHDSCEGIQRAIEGSLWMLSGQEEPIPNYQCRRSRPPSAIIGDAVSTSSILIAQILGLYKYPQLLGYIKNVQFPERFGRGRFFDEQGNPPARYDIVNWHLSDKGTLTQVKIGEYDSSAPMGEPLIINTSAVRWIAGNLKIPLSVQSAPGINGPTRTKSTASQRSLSSFTIRSP</sequence>
<keyword evidence="3" id="KW-1133">Transmembrane helix</keyword>
<name>A0AAV7KTV0_PLEWA</name>
<dbReference type="InterPro" id="IPR000068">
    <property type="entry name" value="GPCR_3_Ca_sens_rcpt-rel"/>
</dbReference>
<organism evidence="9 10">
    <name type="scientific">Pleurodeles waltl</name>
    <name type="common">Iberian ribbed newt</name>
    <dbReference type="NCBI Taxonomy" id="8319"/>
    <lineage>
        <taxon>Eukaryota</taxon>
        <taxon>Metazoa</taxon>
        <taxon>Chordata</taxon>
        <taxon>Craniata</taxon>
        <taxon>Vertebrata</taxon>
        <taxon>Euteleostomi</taxon>
        <taxon>Amphibia</taxon>
        <taxon>Batrachia</taxon>
        <taxon>Caudata</taxon>
        <taxon>Salamandroidea</taxon>
        <taxon>Salamandridae</taxon>
        <taxon>Pleurodelinae</taxon>
        <taxon>Pleurodeles</taxon>
    </lineage>
</organism>
<comment type="caution">
    <text evidence="9">The sequence shown here is derived from an EMBL/GenBank/DDBJ whole genome shotgun (WGS) entry which is preliminary data.</text>
</comment>
<feature type="region of interest" description="Disordered" evidence="7">
    <location>
        <begin position="246"/>
        <end position="270"/>
    </location>
</feature>
<evidence type="ECO:0000256" key="6">
    <source>
        <dbReference type="ARBA" id="ARBA00023180"/>
    </source>
</evidence>
<keyword evidence="6" id="KW-0325">Glycoprotein</keyword>